<comment type="caution">
    <text evidence="1">The sequence shown here is derived from an EMBL/GenBank/DDBJ whole genome shotgun (WGS) entry which is preliminary data.</text>
</comment>
<sequence>MAYYKMPTDAKKLKLPLGAPAYVQKRQPAYTYFPEEASPILNPVFYPEIEPKNQGDSMGPSPVVSKAKDVKVLQDRMQRHLLLTMMKADLRSGVRWPALFYDKLLQNYKRLNIFMLFWEEEDPVYMVVAMVSLEDGEANSQAVTDDCLSNGNIIMVKQLEVFTQLLKKNCSCTFKICSLLFLTDN</sequence>
<evidence type="ECO:0000313" key="1">
    <source>
        <dbReference type="EMBL" id="KAH1182861.1"/>
    </source>
</evidence>
<organism evidence="1 2">
    <name type="scientific">Mauremys mutica</name>
    <name type="common">yellowpond turtle</name>
    <dbReference type="NCBI Taxonomy" id="74926"/>
    <lineage>
        <taxon>Eukaryota</taxon>
        <taxon>Metazoa</taxon>
        <taxon>Chordata</taxon>
        <taxon>Craniata</taxon>
        <taxon>Vertebrata</taxon>
        <taxon>Euteleostomi</taxon>
        <taxon>Archelosauria</taxon>
        <taxon>Testudinata</taxon>
        <taxon>Testudines</taxon>
        <taxon>Cryptodira</taxon>
        <taxon>Durocryptodira</taxon>
        <taxon>Testudinoidea</taxon>
        <taxon>Geoemydidae</taxon>
        <taxon>Geoemydinae</taxon>
        <taxon>Mauremys</taxon>
    </lineage>
</organism>
<dbReference type="EMBL" id="JAHDVG010000466">
    <property type="protein sequence ID" value="KAH1182861.1"/>
    <property type="molecule type" value="Genomic_DNA"/>
</dbReference>
<protein>
    <submittedName>
        <fullName evidence="1">Uncharacterized protein</fullName>
    </submittedName>
</protein>
<keyword evidence="2" id="KW-1185">Reference proteome</keyword>
<dbReference type="Proteomes" id="UP000827986">
    <property type="component" value="Unassembled WGS sequence"/>
</dbReference>
<reference evidence="1" key="1">
    <citation type="submission" date="2021-09" db="EMBL/GenBank/DDBJ databases">
        <title>The genome of Mauremys mutica provides insights into the evolution of semi-aquatic lifestyle.</title>
        <authorList>
            <person name="Gong S."/>
            <person name="Gao Y."/>
        </authorList>
    </citation>
    <scope>NUCLEOTIDE SEQUENCE</scope>
    <source>
        <strain evidence="1">MM-2020</strain>
        <tissue evidence="1">Muscle</tissue>
    </source>
</reference>
<name>A0A9D3XN04_9SAUR</name>
<accession>A0A9D3XN04</accession>
<evidence type="ECO:0000313" key="2">
    <source>
        <dbReference type="Proteomes" id="UP000827986"/>
    </source>
</evidence>
<dbReference type="AlphaFoldDB" id="A0A9D3XN04"/>
<gene>
    <name evidence="1" type="ORF">KIL84_004353</name>
</gene>
<proteinExistence type="predicted"/>